<comment type="caution">
    <text evidence="1">The sequence shown here is derived from an EMBL/GenBank/DDBJ whole genome shotgun (WGS) entry which is preliminary data.</text>
</comment>
<keyword evidence="2" id="KW-1185">Reference proteome</keyword>
<organism evidence="1 2">
    <name type="scientific">Dioscorea zingiberensis</name>
    <dbReference type="NCBI Taxonomy" id="325984"/>
    <lineage>
        <taxon>Eukaryota</taxon>
        <taxon>Viridiplantae</taxon>
        <taxon>Streptophyta</taxon>
        <taxon>Embryophyta</taxon>
        <taxon>Tracheophyta</taxon>
        <taxon>Spermatophyta</taxon>
        <taxon>Magnoliopsida</taxon>
        <taxon>Liliopsida</taxon>
        <taxon>Dioscoreales</taxon>
        <taxon>Dioscoreaceae</taxon>
        <taxon>Dioscorea</taxon>
    </lineage>
</organism>
<name>A0A9D5CZT6_9LILI</name>
<dbReference type="PANTHER" id="PTHR33116">
    <property type="entry name" value="REVERSE TRANSCRIPTASE ZINC-BINDING DOMAIN-CONTAINING PROTEIN-RELATED-RELATED"/>
    <property type="match status" value="1"/>
</dbReference>
<reference evidence="1" key="2">
    <citation type="journal article" date="2022" name="Hortic Res">
        <title>The genome of Dioscorea zingiberensis sheds light on the biosynthesis, origin and evolution of the medicinally important diosgenin saponins.</title>
        <authorList>
            <person name="Li Y."/>
            <person name="Tan C."/>
            <person name="Li Z."/>
            <person name="Guo J."/>
            <person name="Li S."/>
            <person name="Chen X."/>
            <person name="Wang C."/>
            <person name="Dai X."/>
            <person name="Yang H."/>
            <person name="Song W."/>
            <person name="Hou L."/>
            <person name="Xu J."/>
            <person name="Tong Z."/>
            <person name="Xu A."/>
            <person name="Yuan X."/>
            <person name="Wang W."/>
            <person name="Yang Q."/>
            <person name="Chen L."/>
            <person name="Sun Z."/>
            <person name="Wang K."/>
            <person name="Pan B."/>
            <person name="Chen J."/>
            <person name="Bao Y."/>
            <person name="Liu F."/>
            <person name="Qi X."/>
            <person name="Gang D.R."/>
            <person name="Wen J."/>
            <person name="Li J."/>
        </authorList>
    </citation>
    <scope>NUCLEOTIDE SEQUENCE</scope>
    <source>
        <strain evidence="1">Dzin_1.0</strain>
    </source>
</reference>
<gene>
    <name evidence="1" type="ORF">J5N97_010224</name>
</gene>
<evidence type="ECO:0000313" key="2">
    <source>
        <dbReference type="Proteomes" id="UP001085076"/>
    </source>
</evidence>
<dbReference type="AlphaFoldDB" id="A0A9D5CZT6"/>
<sequence>MVSQILTNILNKAESLNLLKGIRINETLHVNHTLYADDLFICGLASRKNARSIKMCLELYKTITGQRPNMSKSDLFFPTWVNSRIKKAIIEILDIKQKTFLFKYLGSLISPFRIPVDYFKALITKVESKLAHWKTMHLTMAGKVTLANATIMSIPLFGLSTYAIPESILESITKLIRRFIWSNTSNNTGVHLVGWSTVTSPKSEGGLGIKDLKIMKRALLSKLVFELLNQGDKTWVKFMLYKYGCLEIWKPNKSKKISWTCRGLITTARDIKGKITITNVHPNCSVWSDPWLFNVPINQMPTYVNVHNDISQLQVGDLLAHKHWDNDRLNAIFPNWLVHHISSISISYKIGNTEWKWMHNTKGKSLTAAIYDEFRLKDQSNLWSGCQKLWRLNVVPKIAIFL</sequence>
<proteinExistence type="predicted"/>
<dbReference type="Proteomes" id="UP001085076">
    <property type="component" value="Miscellaneous, Linkage group lg02"/>
</dbReference>
<protein>
    <submittedName>
        <fullName evidence="1">Uncharacterized protein</fullName>
    </submittedName>
</protein>
<accession>A0A9D5CZT6</accession>
<reference evidence="1" key="1">
    <citation type="submission" date="2021-03" db="EMBL/GenBank/DDBJ databases">
        <authorList>
            <person name="Li Z."/>
            <person name="Yang C."/>
        </authorList>
    </citation>
    <scope>NUCLEOTIDE SEQUENCE</scope>
    <source>
        <strain evidence="1">Dzin_1.0</strain>
        <tissue evidence="1">Leaf</tissue>
    </source>
</reference>
<dbReference type="OrthoDB" id="783377at2759"/>
<dbReference type="PANTHER" id="PTHR33116:SF78">
    <property type="entry name" value="OS12G0587133 PROTEIN"/>
    <property type="match status" value="1"/>
</dbReference>
<dbReference type="EMBL" id="JAGGNH010000002">
    <property type="protein sequence ID" value="KAJ0981969.1"/>
    <property type="molecule type" value="Genomic_DNA"/>
</dbReference>
<evidence type="ECO:0000313" key="1">
    <source>
        <dbReference type="EMBL" id="KAJ0981969.1"/>
    </source>
</evidence>